<sequence>MPSDAKKKRDQKKKEAAKAKASGKKVEPKEDKKPQVNGSANNSKKNSRETTPMTNGNSEAENLSAEELLCRRLEEDMKIAAQARSCTGVLGIHSRARDVKIDNFSITFHGSEMLQDTKLELNCGRRYGLIGENGCGKSTLLATIANREVPIQDHLDIFHLVREMPASDKTALQCVMEVDEERIRLEALAEELAMSGDDESQEQLMDVYDRLDEIGADTAQAKAAYILHGLGFTHAMMEKACKDFSGGWRMRIALARALFVKPHILLLDEPTNHLDLDACVWLEEELSKYKRILVIISHSQDFLNGVCTNVIHMEKKKLKYYGGNYDAFVRTRVEQLENQMKQYQWEQDQIAHMKNYIARFGHGSAKLARQAQSKEKTLAKMVAGGLTEKVSRDRTLTFYFPECGTIPPPVIMVQDVSFRYKESTPYIYKNLEFGIDLDTRLALVGPNGAGKSTLLKLLYGDLTPTQGMIRKNSHLRIARYHQHLHELLDLDLSPIDYMMTQFPELKERDEVRKIIGRYGLTGKQQVSPIRQLSDGQRCRVVFAWLSHQNPHLLLLDEPTNHLDMETIDSLADAINDFDGGMVLVSHDFRLISQVAEEIWICEKETVTKWEGDILSYKEMLKKKTLSPKPEITLSSLSPITAGRPSPVADFPFFPKPGISSHKQIYFCLNELSNNRLDRSLNIKKPHLCHVTPHVTIPPRLRECDAQERAITQKPQKLMVSSSLLYPSFSLLYPSPPLSP</sequence>
<name>A0A3R7LX13_PENVA</name>
<dbReference type="OrthoDB" id="2110130at2759"/>
<evidence type="ECO:0000256" key="8">
    <source>
        <dbReference type="SAM" id="MobiDB-lite"/>
    </source>
</evidence>
<keyword evidence="3" id="KW-0677">Repeat</keyword>
<feature type="domain" description="ABC transporter" evidence="9">
    <location>
        <begin position="99"/>
        <end position="340"/>
    </location>
</feature>
<dbReference type="GO" id="GO:0005524">
    <property type="term" value="F:ATP binding"/>
    <property type="evidence" value="ECO:0007669"/>
    <property type="project" value="UniProtKB-KW"/>
</dbReference>
<dbReference type="InterPro" id="IPR003593">
    <property type="entry name" value="AAA+_ATPase"/>
</dbReference>
<dbReference type="EMBL" id="QCYY01002886">
    <property type="protein sequence ID" value="ROT66790.1"/>
    <property type="molecule type" value="Genomic_DNA"/>
</dbReference>
<organism evidence="10 11">
    <name type="scientific">Penaeus vannamei</name>
    <name type="common">Whiteleg shrimp</name>
    <name type="synonym">Litopenaeus vannamei</name>
    <dbReference type="NCBI Taxonomy" id="6689"/>
    <lineage>
        <taxon>Eukaryota</taxon>
        <taxon>Metazoa</taxon>
        <taxon>Ecdysozoa</taxon>
        <taxon>Arthropoda</taxon>
        <taxon>Crustacea</taxon>
        <taxon>Multicrustacea</taxon>
        <taxon>Malacostraca</taxon>
        <taxon>Eumalacostraca</taxon>
        <taxon>Eucarida</taxon>
        <taxon>Decapoda</taxon>
        <taxon>Dendrobranchiata</taxon>
        <taxon>Penaeoidea</taxon>
        <taxon>Penaeidae</taxon>
        <taxon>Penaeus</taxon>
    </lineage>
</organism>
<reference evidence="10 11" key="1">
    <citation type="submission" date="2018-04" db="EMBL/GenBank/DDBJ databases">
        <authorList>
            <person name="Zhang X."/>
            <person name="Yuan J."/>
            <person name="Li F."/>
            <person name="Xiang J."/>
        </authorList>
    </citation>
    <scope>NUCLEOTIDE SEQUENCE [LARGE SCALE GENOMIC DNA]</scope>
    <source>
        <tissue evidence="10">Muscle</tissue>
    </source>
</reference>
<feature type="region of interest" description="Disordered" evidence="8">
    <location>
        <begin position="1"/>
        <end position="62"/>
    </location>
</feature>
<dbReference type="InterPro" id="IPR027417">
    <property type="entry name" value="P-loop_NTPase"/>
</dbReference>
<keyword evidence="4" id="KW-0547">Nucleotide-binding</keyword>
<dbReference type="FunFam" id="3.40.50.300:FF:000467">
    <property type="entry name" value="ATP-binding cassette sub-family F member 2"/>
    <property type="match status" value="1"/>
</dbReference>
<dbReference type="FunFam" id="3.40.50.300:FF:000104">
    <property type="entry name" value="ATP-binding cassette sub-family F member 3"/>
    <property type="match status" value="1"/>
</dbReference>
<dbReference type="PROSITE" id="PS00211">
    <property type="entry name" value="ABC_TRANSPORTER_1"/>
    <property type="match status" value="1"/>
</dbReference>
<evidence type="ECO:0000256" key="3">
    <source>
        <dbReference type="ARBA" id="ARBA00022737"/>
    </source>
</evidence>
<protein>
    <recommendedName>
        <fullName evidence="7">ATP-binding cassette sub-family F member 2</fullName>
    </recommendedName>
</protein>
<dbReference type="Pfam" id="PF00005">
    <property type="entry name" value="ABC_tran"/>
    <property type="match status" value="2"/>
</dbReference>
<feature type="compositionally biased region" description="Basic and acidic residues" evidence="8">
    <location>
        <begin position="1"/>
        <end position="34"/>
    </location>
</feature>
<keyword evidence="11" id="KW-1185">Reference proteome</keyword>
<evidence type="ECO:0000256" key="6">
    <source>
        <dbReference type="ARBA" id="ARBA00022990"/>
    </source>
</evidence>
<dbReference type="AlphaFoldDB" id="A0A3R7LX13"/>
<dbReference type="STRING" id="6689.A0A3R7LX13"/>
<proteinExistence type="inferred from homology"/>
<dbReference type="InterPro" id="IPR050611">
    <property type="entry name" value="ABCF"/>
</dbReference>
<gene>
    <name evidence="10" type="ORF">C7M84_015161</name>
</gene>
<evidence type="ECO:0000256" key="2">
    <source>
        <dbReference type="ARBA" id="ARBA00022553"/>
    </source>
</evidence>
<evidence type="ECO:0000256" key="7">
    <source>
        <dbReference type="ARBA" id="ARBA00073918"/>
    </source>
</evidence>
<keyword evidence="5 10" id="KW-0067">ATP-binding</keyword>
<dbReference type="InterPro" id="IPR032781">
    <property type="entry name" value="ABC_tran_Xtn"/>
</dbReference>
<dbReference type="SMART" id="SM00382">
    <property type="entry name" value="AAA"/>
    <property type="match status" value="2"/>
</dbReference>
<evidence type="ECO:0000256" key="5">
    <source>
        <dbReference type="ARBA" id="ARBA00022840"/>
    </source>
</evidence>
<keyword evidence="6" id="KW-0007">Acetylation</keyword>
<dbReference type="CDD" id="cd03221">
    <property type="entry name" value="ABCF_EF-3"/>
    <property type="match status" value="2"/>
</dbReference>
<feature type="domain" description="ABC transporter" evidence="9">
    <location>
        <begin position="411"/>
        <end position="628"/>
    </location>
</feature>
<dbReference type="Pfam" id="PF12848">
    <property type="entry name" value="ABC_tran_Xtn"/>
    <property type="match status" value="1"/>
</dbReference>
<dbReference type="PANTHER" id="PTHR19211">
    <property type="entry name" value="ATP-BINDING TRANSPORT PROTEIN-RELATED"/>
    <property type="match status" value="1"/>
</dbReference>
<feature type="compositionally biased region" description="Polar residues" evidence="8">
    <location>
        <begin position="36"/>
        <end position="56"/>
    </location>
</feature>
<evidence type="ECO:0000256" key="4">
    <source>
        <dbReference type="ARBA" id="ARBA00022741"/>
    </source>
</evidence>
<dbReference type="GO" id="GO:0016887">
    <property type="term" value="F:ATP hydrolysis activity"/>
    <property type="evidence" value="ECO:0007669"/>
    <property type="project" value="InterPro"/>
</dbReference>
<evidence type="ECO:0000313" key="10">
    <source>
        <dbReference type="EMBL" id="ROT66790.1"/>
    </source>
</evidence>
<dbReference type="InterPro" id="IPR003439">
    <property type="entry name" value="ABC_transporter-like_ATP-bd"/>
</dbReference>
<comment type="caution">
    <text evidence="10">The sequence shown here is derived from an EMBL/GenBank/DDBJ whole genome shotgun (WGS) entry which is preliminary data.</text>
</comment>
<evidence type="ECO:0000259" key="9">
    <source>
        <dbReference type="PROSITE" id="PS50893"/>
    </source>
</evidence>
<evidence type="ECO:0000256" key="1">
    <source>
        <dbReference type="ARBA" id="ARBA00011054"/>
    </source>
</evidence>
<dbReference type="SUPFAM" id="SSF52540">
    <property type="entry name" value="P-loop containing nucleoside triphosphate hydrolases"/>
    <property type="match status" value="2"/>
</dbReference>
<evidence type="ECO:0000313" key="11">
    <source>
        <dbReference type="Proteomes" id="UP000283509"/>
    </source>
</evidence>
<reference evidence="10 11" key="2">
    <citation type="submission" date="2019-01" db="EMBL/GenBank/DDBJ databases">
        <title>The decoding of complex shrimp genome reveals the adaptation for benthos swimmer, frequently molting mechanism and breeding impact on genome.</title>
        <authorList>
            <person name="Sun Y."/>
            <person name="Gao Y."/>
            <person name="Yu Y."/>
        </authorList>
    </citation>
    <scope>NUCLEOTIDE SEQUENCE [LARGE SCALE GENOMIC DNA]</scope>
    <source>
        <tissue evidence="10">Muscle</tissue>
    </source>
</reference>
<dbReference type="Gene3D" id="3.40.50.300">
    <property type="entry name" value="P-loop containing nucleotide triphosphate hydrolases"/>
    <property type="match status" value="2"/>
</dbReference>
<comment type="similarity">
    <text evidence="1">Belongs to the ABC transporter superfamily. ABCF family. EF3 subfamily.</text>
</comment>
<dbReference type="PROSITE" id="PS50893">
    <property type="entry name" value="ABC_TRANSPORTER_2"/>
    <property type="match status" value="2"/>
</dbReference>
<keyword evidence="2" id="KW-0597">Phosphoprotein</keyword>
<dbReference type="PANTHER" id="PTHR19211:SF15">
    <property type="entry name" value="ATP-BINDING CASSETTE SUB-FAMILY F MEMBER 2"/>
    <property type="match status" value="1"/>
</dbReference>
<accession>A0A3R7LX13</accession>
<dbReference type="Proteomes" id="UP000283509">
    <property type="component" value="Unassembled WGS sequence"/>
</dbReference>
<dbReference type="InterPro" id="IPR017871">
    <property type="entry name" value="ABC_transporter-like_CS"/>
</dbReference>